<keyword evidence="1" id="KW-1133">Transmembrane helix</keyword>
<proteinExistence type="predicted"/>
<gene>
    <name evidence="2" type="ORF">GQ43DRAFT_36966</name>
</gene>
<name>A0A9P4MVT3_9PLEO</name>
<comment type="caution">
    <text evidence="2">The sequence shown here is derived from an EMBL/GenBank/DDBJ whole genome shotgun (WGS) entry which is preliminary data.</text>
</comment>
<dbReference type="Proteomes" id="UP000799536">
    <property type="component" value="Unassembled WGS sequence"/>
</dbReference>
<organism evidence="2 3">
    <name type="scientific">Delitschia confertaspora ATCC 74209</name>
    <dbReference type="NCBI Taxonomy" id="1513339"/>
    <lineage>
        <taxon>Eukaryota</taxon>
        <taxon>Fungi</taxon>
        <taxon>Dikarya</taxon>
        <taxon>Ascomycota</taxon>
        <taxon>Pezizomycotina</taxon>
        <taxon>Dothideomycetes</taxon>
        <taxon>Pleosporomycetidae</taxon>
        <taxon>Pleosporales</taxon>
        <taxon>Delitschiaceae</taxon>
        <taxon>Delitschia</taxon>
    </lineage>
</organism>
<dbReference type="AlphaFoldDB" id="A0A9P4MVT3"/>
<reference evidence="2" key="1">
    <citation type="journal article" date="2020" name="Stud. Mycol.">
        <title>101 Dothideomycetes genomes: a test case for predicting lifestyles and emergence of pathogens.</title>
        <authorList>
            <person name="Haridas S."/>
            <person name="Albert R."/>
            <person name="Binder M."/>
            <person name="Bloem J."/>
            <person name="Labutti K."/>
            <person name="Salamov A."/>
            <person name="Andreopoulos B."/>
            <person name="Baker S."/>
            <person name="Barry K."/>
            <person name="Bills G."/>
            <person name="Bluhm B."/>
            <person name="Cannon C."/>
            <person name="Castanera R."/>
            <person name="Culley D."/>
            <person name="Daum C."/>
            <person name="Ezra D."/>
            <person name="Gonzalez J."/>
            <person name="Henrissat B."/>
            <person name="Kuo A."/>
            <person name="Liang C."/>
            <person name="Lipzen A."/>
            <person name="Lutzoni F."/>
            <person name="Magnuson J."/>
            <person name="Mondo S."/>
            <person name="Nolan M."/>
            <person name="Ohm R."/>
            <person name="Pangilinan J."/>
            <person name="Park H.-J."/>
            <person name="Ramirez L."/>
            <person name="Alfaro M."/>
            <person name="Sun H."/>
            <person name="Tritt A."/>
            <person name="Yoshinaga Y."/>
            <person name="Zwiers L.-H."/>
            <person name="Turgeon B."/>
            <person name="Goodwin S."/>
            <person name="Spatafora J."/>
            <person name="Crous P."/>
            <person name="Grigoriev I."/>
        </authorList>
    </citation>
    <scope>NUCLEOTIDE SEQUENCE</scope>
    <source>
        <strain evidence="2">ATCC 74209</strain>
    </source>
</reference>
<accession>A0A9P4MVT3</accession>
<keyword evidence="1" id="KW-0472">Membrane</keyword>
<feature type="transmembrane region" description="Helical" evidence="1">
    <location>
        <begin position="20"/>
        <end position="41"/>
    </location>
</feature>
<sequence>MCIPFSMVLASVARSSYQGVYIFGTIISGVPSQYILIWTFLIGQGTGLPPCHQFPPIRSTFLGRRKTPSCRKQRISASFLSCAPPRHHHSPGFPRSPDSYNFCPARSSASWNRDASNSGDSSDLLPLNFLQNSRVVVH</sequence>
<dbReference type="EMBL" id="ML993975">
    <property type="protein sequence ID" value="KAF2201458.1"/>
    <property type="molecule type" value="Genomic_DNA"/>
</dbReference>
<evidence type="ECO:0000313" key="3">
    <source>
        <dbReference type="Proteomes" id="UP000799536"/>
    </source>
</evidence>
<evidence type="ECO:0000313" key="2">
    <source>
        <dbReference type="EMBL" id="KAF2201458.1"/>
    </source>
</evidence>
<protein>
    <submittedName>
        <fullName evidence="2">Uncharacterized protein</fullName>
    </submittedName>
</protein>
<keyword evidence="3" id="KW-1185">Reference proteome</keyword>
<evidence type="ECO:0000256" key="1">
    <source>
        <dbReference type="SAM" id="Phobius"/>
    </source>
</evidence>
<keyword evidence="1" id="KW-0812">Transmembrane</keyword>